<evidence type="ECO:0000313" key="2">
    <source>
        <dbReference type="EMBL" id="QDA34094.1"/>
    </source>
</evidence>
<dbReference type="Proteomes" id="UP001223432">
    <property type="component" value="Segment"/>
</dbReference>
<accession>A0A5P1KK53</accession>
<feature type="region of interest" description="Disordered" evidence="1">
    <location>
        <begin position="64"/>
        <end position="103"/>
    </location>
</feature>
<name>A0A5P1KK53_9PAPI</name>
<organism evidence="2">
    <name type="scientific">Hemidactylus frenatus papillomavirus</name>
    <dbReference type="NCBI Taxonomy" id="2588389"/>
    <lineage>
        <taxon>Viruses</taxon>
        <taxon>Monodnaviria</taxon>
        <taxon>Shotokuvirae</taxon>
        <taxon>Cossaviricota</taxon>
        <taxon>Papovaviricetes</taxon>
        <taxon>Zurhausenvirales</taxon>
        <taxon>Papillomaviridae</taxon>
    </lineage>
</organism>
<proteinExistence type="predicted"/>
<reference evidence="2" key="1">
    <citation type="submission" date="2018-11" db="EMBL/GenBank/DDBJ databases">
        <authorList>
            <person name="Agius J.E."/>
            <person name="Eden J.-S."/>
            <person name="Phalen D.N."/>
        </authorList>
    </citation>
    <scope>NUCLEOTIDE SEQUENCE</scope>
    <source>
        <strain evidence="2">HfrePV1</strain>
    </source>
</reference>
<protein>
    <submittedName>
        <fullName evidence="2">Uncharacterized protein</fullName>
    </submittedName>
</protein>
<sequence length="120" mass="13268">MGMYTFLSVCQLPVWGAFFCNSPMGEYSSPDGDNVLRNKAYNVYIILALCELFSPVRETRARYSPRRGRGACTDPSSGRIGSPTGEEAITPPRMGRKDVYLPNKGVSKNTNILTRLPTNT</sequence>
<evidence type="ECO:0000256" key="1">
    <source>
        <dbReference type="SAM" id="MobiDB-lite"/>
    </source>
</evidence>
<dbReference type="EMBL" id="MK207055">
    <property type="protein sequence ID" value="QDA34094.1"/>
    <property type="molecule type" value="Genomic_DNA"/>
</dbReference>